<dbReference type="AlphaFoldDB" id="A0A1U7JJ57"/>
<reference evidence="3 4" key="1">
    <citation type="submission" date="2016-03" db="EMBL/GenBank/DDBJ databases">
        <title>Genome sequence of Nesiotobacter sp. nov., a moderately halophilic alphaproteobacterium isolated from the Yellow Sea, China.</title>
        <authorList>
            <person name="Zhang G."/>
            <person name="Zhang R."/>
        </authorList>
    </citation>
    <scope>NUCLEOTIDE SEQUENCE [LARGE SCALE GENOMIC DNA]</scope>
    <source>
        <strain evidence="3 4">WB1-6</strain>
    </source>
</reference>
<dbReference type="CDD" id="cd14727">
    <property type="entry name" value="ChanN-like"/>
    <property type="match status" value="1"/>
</dbReference>
<feature type="domain" description="Haem-binding uptake Tiki superfamily ChaN" evidence="2">
    <location>
        <begin position="56"/>
        <end position="254"/>
    </location>
</feature>
<evidence type="ECO:0000313" key="3">
    <source>
        <dbReference type="EMBL" id="OKL44735.1"/>
    </source>
</evidence>
<proteinExistence type="predicted"/>
<keyword evidence="4" id="KW-1185">Reference proteome</keyword>
<comment type="caution">
    <text evidence="3">The sequence shown here is derived from an EMBL/GenBank/DDBJ whole genome shotgun (WGS) entry which is preliminary data.</text>
</comment>
<feature type="signal peptide" evidence="1">
    <location>
        <begin position="1"/>
        <end position="21"/>
    </location>
</feature>
<evidence type="ECO:0000313" key="4">
    <source>
        <dbReference type="Proteomes" id="UP000185783"/>
    </source>
</evidence>
<evidence type="ECO:0000256" key="1">
    <source>
        <dbReference type="SAM" id="SignalP"/>
    </source>
</evidence>
<dbReference type="InterPro" id="IPR007314">
    <property type="entry name" value="Cofac_haem-bd_dom"/>
</dbReference>
<dbReference type="Pfam" id="PF04187">
    <property type="entry name" value="Cofac_haem_bdg"/>
    <property type="match status" value="1"/>
</dbReference>
<dbReference type="Proteomes" id="UP000185783">
    <property type="component" value="Unassembled WGS sequence"/>
</dbReference>
<feature type="chain" id="PRO_5010547788" description="Haem-binding uptake Tiki superfamily ChaN domain-containing protein" evidence="1">
    <location>
        <begin position="22"/>
        <end position="326"/>
    </location>
</feature>
<gene>
    <name evidence="3" type="ORF">A3843_06545</name>
</gene>
<protein>
    <recommendedName>
        <fullName evidence="2">Haem-binding uptake Tiki superfamily ChaN domain-containing protein</fullName>
    </recommendedName>
</protein>
<accession>A0A1U7JJ57</accession>
<dbReference type="RefSeq" id="WP_036489712.1">
    <property type="nucleotide sequence ID" value="NZ_LVVZ01000011.1"/>
</dbReference>
<name>A0A1U7JJ57_9HYPH</name>
<sequence>MKRLPALMMGALLSSAVVAQAAEPGTENLLLTDHPLAETIWDVRAGEQISLDELKQRIADKDHVLLGERHDNPRHHRIQADLIASLGDSGREMFVVFEMLEPKQVNTLSDATLDTVGDLGKALDWEGRGWPDWQMYQPIAEAALTHNFKMIPGGPPYELLVRVGHGGEPSEETAQRMRWDQEYRPDQLGSLETELVDAHCGILGRESVAPLVWMQRLKDASMGLFMRIAQENDKGSVLIAGTGHTRQDRGVPYFLEDTSTVVSVAPVEVQRDVAEVTDYAMFDPALYDYVWFTGRVDEVDPCLKFKDQLDRMKGTHGSEEEAGTDG</sequence>
<dbReference type="SUPFAM" id="SSF159501">
    <property type="entry name" value="EreA/ChaN-like"/>
    <property type="match status" value="1"/>
</dbReference>
<keyword evidence="1" id="KW-0732">Signal</keyword>
<dbReference type="STRING" id="197461.A3843_06545"/>
<dbReference type="EMBL" id="LVVZ01000011">
    <property type="protein sequence ID" value="OKL44735.1"/>
    <property type="molecule type" value="Genomic_DNA"/>
</dbReference>
<dbReference type="Gene3D" id="3.40.50.11550">
    <property type="match status" value="1"/>
</dbReference>
<evidence type="ECO:0000259" key="2">
    <source>
        <dbReference type="Pfam" id="PF04187"/>
    </source>
</evidence>
<organism evidence="3 4">
    <name type="scientific">Pseudovibrio exalbescens</name>
    <dbReference type="NCBI Taxonomy" id="197461"/>
    <lineage>
        <taxon>Bacteria</taxon>
        <taxon>Pseudomonadati</taxon>
        <taxon>Pseudomonadota</taxon>
        <taxon>Alphaproteobacteria</taxon>
        <taxon>Hyphomicrobiales</taxon>
        <taxon>Stappiaceae</taxon>
        <taxon>Pseudovibrio</taxon>
    </lineage>
</organism>